<keyword evidence="2" id="KW-1185">Reference proteome</keyword>
<reference evidence="1 2" key="1">
    <citation type="journal article" date="2015" name="Environ. Microbiol.">
        <title>Metagenome sequence of Elaphomyces granulatus from sporocarp tissue reveals Ascomycota ectomycorrhizal fingerprints of genome expansion and a Proteobacteria-rich microbiome.</title>
        <authorList>
            <person name="Quandt C.A."/>
            <person name="Kohler A."/>
            <person name="Hesse C.N."/>
            <person name="Sharpton T.J."/>
            <person name="Martin F."/>
            <person name="Spatafora J.W."/>
        </authorList>
    </citation>
    <scope>NUCLEOTIDE SEQUENCE [LARGE SCALE GENOMIC DNA]</scope>
    <source>
        <strain evidence="1 2">OSC145934</strain>
    </source>
</reference>
<gene>
    <name evidence="1" type="ORF">Egran_01562</name>
</gene>
<evidence type="ECO:0000313" key="1">
    <source>
        <dbReference type="EMBL" id="OXV10679.1"/>
    </source>
</evidence>
<dbReference type="GO" id="GO:0043248">
    <property type="term" value="P:proteasome assembly"/>
    <property type="evidence" value="ECO:0007669"/>
    <property type="project" value="TreeGrafter"/>
</dbReference>
<comment type="caution">
    <text evidence="1">The sequence shown here is derived from an EMBL/GenBank/DDBJ whole genome shotgun (WGS) entry which is preliminary data.</text>
</comment>
<organism evidence="1 2">
    <name type="scientific">Elaphomyces granulatus</name>
    <dbReference type="NCBI Taxonomy" id="519963"/>
    <lineage>
        <taxon>Eukaryota</taxon>
        <taxon>Fungi</taxon>
        <taxon>Dikarya</taxon>
        <taxon>Ascomycota</taxon>
        <taxon>Pezizomycotina</taxon>
        <taxon>Eurotiomycetes</taxon>
        <taxon>Eurotiomycetidae</taxon>
        <taxon>Eurotiales</taxon>
        <taxon>Elaphomycetaceae</taxon>
        <taxon>Elaphomyces</taxon>
    </lineage>
</organism>
<dbReference type="OrthoDB" id="416253at2759"/>
<dbReference type="AlphaFoldDB" id="A0A232M2S2"/>
<dbReference type="EMBL" id="NPHW01002824">
    <property type="protein sequence ID" value="OXV10679.1"/>
    <property type="molecule type" value="Genomic_DNA"/>
</dbReference>
<proteinExistence type="predicted"/>
<dbReference type="PANTHER" id="PTHR42342">
    <property type="entry name" value="STATIONARY PHASE PROTEIN 5"/>
    <property type="match status" value="1"/>
</dbReference>
<dbReference type="Proteomes" id="UP000243515">
    <property type="component" value="Unassembled WGS sequence"/>
</dbReference>
<protein>
    <recommendedName>
        <fullName evidence="3">Casein kinase II beta 2 subunit</fullName>
    </recommendedName>
</protein>
<dbReference type="GO" id="GO:0070628">
    <property type="term" value="F:proteasome binding"/>
    <property type="evidence" value="ECO:0007669"/>
    <property type="project" value="InterPro"/>
</dbReference>
<evidence type="ECO:0000313" key="2">
    <source>
        <dbReference type="Proteomes" id="UP000243515"/>
    </source>
</evidence>
<accession>A0A232M2S2</accession>
<dbReference type="PANTHER" id="PTHR42342:SF1">
    <property type="entry name" value="STATIONARY PHASE PROTEIN 5"/>
    <property type="match status" value="1"/>
</dbReference>
<sequence length="449" mass="48818">MAPSSGPLLLPKLWRAARFAYEKVSRAVRSQIQEPAQTLRLQPAYSRVSYRQPLNRAAAIRQARGRHFSTRATSAFASYLQSGLLSASSTSQGSRISSAINRLTSRSPFASTLRPNLTGGALGRTAGGYAIGAGRIGGARYFSHGPAIPAQVVKNVSAAMRGFLLSGQKARFDGMDPHTGEKRYKAVTALQDQVERHMEKAARTAPGSYIDFQLSPAITAFGVLQERRRASAEGLEPVSLNSEGLMYLLSVDFARALKDFAAVINDLKRLATLGNLSVSLCDKSTIRVRFPGCDADQVERLCDEVGVERGRIFQDEDFEVQNGTDLALLFPFAPSVVRSPEMELFTADHPSEPDKIDWRIEARTQTSPGFSGVTSLGLDFADTEIFGGTPWTKPSPSNGSGLSISELGDREFFPGLNKISCHSSSPDYGGIEGIYKFLSECDRAVDHRR</sequence>
<evidence type="ECO:0008006" key="3">
    <source>
        <dbReference type="Google" id="ProtNLM"/>
    </source>
</evidence>
<name>A0A232M2S2_9EURO</name>
<dbReference type="InterPro" id="IPR038816">
    <property type="entry name" value="Stationary_phase_5"/>
</dbReference>